<dbReference type="PIRSF" id="PIRSF016661">
    <property type="entry name" value="BioY"/>
    <property type="match status" value="1"/>
</dbReference>
<reference evidence="4 5" key="1">
    <citation type="submission" date="2016-10" db="EMBL/GenBank/DDBJ databases">
        <authorList>
            <person name="de Groot N.N."/>
        </authorList>
    </citation>
    <scope>NUCLEOTIDE SEQUENCE [LARGE SCALE GENOMIC DNA]</scope>
    <source>
        <strain evidence="4 5">DSM 1801</strain>
    </source>
</reference>
<keyword evidence="2" id="KW-0813">Transport</keyword>
<dbReference type="Proteomes" id="UP000199800">
    <property type="component" value="Unassembled WGS sequence"/>
</dbReference>
<evidence type="ECO:0000313" key="5">
    <source>
        <dbReference type="Proteomes" id="UP000199800"/>
    </source>
</evidence>
<proteinExistence type="inferred from homology"/>
<feature type="transmembrane region" description="Helical" evidence="3">
    <location>
        <begin position="39"/>
        <end position="58"/>
    </location>
</feature>
<keyword evidence="3" id="KW-1133">Transmembrane helix</keyword>
<dbReference type="Gene3D" id="1.10.1760.20">
    <property type="match status" value="1"/>
</dbReference>
<sequence length="187" mass="19768">MEKVIVNSKRKSSTYEMAGIALMAALMCILGPMSIPVGAVPITLTNLVVYLAVYLLGTKKGTTSYGIYLVLGIFGLPVFSGYSGGVAKLAGPTGGYLIGFIFMALVTGTVIKLACYHVVWSVMGMVAATFIAYAFGTGWFVVQAQCKVAYALGVCVFPFLLGDFIKIVSAAFLGPVIRRQLAKANLL</sequence>
<organism evidence="4 5">
    <name type="scientific">[Clostridium] polysaccharolyticum</name>
    <dbReference type="NCBI Taxonomy" id="29364"/>
    <lineage>
        <taxon>Bacteria</taxon>
        <taxon>Bacillati</taxon>
        <taxon>Bacillota</taxon>
        <taxon>Clostridia</taxon>
        <taxon>Lachnospirales</taxon>
        <taxon>Lachnospiraceae</taxon>
    </lineage>
</organism>
<name>A0A1H9YRH3_9FIRM</name>
<feature type="transmembrane region" description="Helical" evidence="3">
    <location>
        <begin position="12"/>
        <end position="33"/>
    </location>
</feature>
<protein>
    <recommendedName>
        <fullName evidence="2">Biotin transporter</fullName>
    </recommendedName>
</protein>
<accession>A0A1H9YRH3</accession>
<feature type="transmembrane region" description="Helical" evidence="3">
    <location>
        <begin position="65"/>
        <end position="82"/>
    </location>
</feature>
<gene>
    <name evidence="4" type="ORF">SAMN04487772_102167</name>
</gene>
<dbReference type="GO" id="GO:0015225">
    <property type="term" value="F:biotin transmembrane transporter activity"/>
    <property type="evidence" value="ECO:0007669"/>
    <property type="project" value="UniProtKB-UniRule"/>
</dbReference>
<dbReference type="STRING" id="29364.SAMN04487772_102167"/>
<dbReference type="EMBL" id="FOHN01000002">
    <property type="protein sequence ID" value="SES71732.1"/>
    <property type="molecule type" value="Genomic_DNA"/>
</dbReference>
<evidence type="ECO:0000256" key="3">
    <source>
        <dbReference type="SAM" id="Phobius"/>
    </source>
</evidence>
<feature type="transmembrane region" description="Helical" evidence="3">
    <location>
        <begin position="118"/>
        <end position="142"/>
    </location>
</feature>
<keyword evidence="5" id="KW-1185">Reference proteome</keyword>
<dbReference type="RefSeq" id="WP_092475693.1">
    <property type="nucleotide sequence ID" value="NZ_FOHN01000002.1"/>
</dbReference>
<keyword evidence="3" id="KW-0812">Transmembrane</keyword>
<dbReference type="OrthoDB" id="9803495at2"/>
<evidence type="ECO:0000313" key="4">
    <source>
        <dbReference type="EMBL" id="SES71732.1"/>
    </source>
</evidence>
<dbReference type="Pfam" id="PF02632">
    <property type="entry name" value="BioY"/>
    <property type="match status" value="1"/>
</dbReference>
<dbReference type="GO" id="GO:0005886">
    <property type="term" value="C:plasma membrane"/>
    <property type="evidence" value="ECO:0007669"/>
    <property type="project" value="UniProtKB-SubCell"/>
</dbReference>
<dbReference type="AlphaFoldDB" id="A0A1H9YRH3"/>
<dbReference type="InterPro" id="IPR003784">
    <property type="entry name" value="BioY"/>
</dbReference>
<feature type="transmembrane region" description="Helical" evidence="3">
    <location>
        <begin position="148"/>
        <end position="173"/>
    </location>
</feature>
<dbReference type="PANTHER" id="PTHR34295">
    <property type="entry name" value="BIOTIN TRANSPORTER BIOY"/>
    <property type="match status" value="1"/>
</dbReference>
<evidence type="ECO:0000256" key="2">
    <source>
        <dbReference type="PIRNR" id="PIRNR016661"/>
    </source>
</evidence>
<dbReference type="PANTHER" id="PTHR34295:SF1">
    <property type="entry name" value="BIOTIN TRANSPORTER BIOY"/>
    <property type="match status" value="1"/>
</dbReference>
<comment type="subcellular location">
    <subcellularLocation>
        <location evidence="2">Cell membrane</location>
        <topology evidence="2">Multi-pass membrane protein</topology>
    </subcellularLocation>
</comment>
<keyword evidence="2 3" id="KW-0472">Membrane</keyword>
<evidence type="ECO:0000256" key="1">
    <source>
        <dbReference type="ARBA" id="ARBA00010692"/>
    </source>
</evidence>
<comment type="similarity">
    <text evidence="1 2">Belongs to the BioY family.</text>
</comment>
<keyword evidence="2" id="KW-1003">Cell membrane</keyword>
<feature type="transmembrane region" description="Helical" evidence="3">
    <location>
        <begin position="94"/>
        <end position="111"/>
    </location>
</feature>